<keyword evidence="2" id="KW-0288">FMN</keyword>
<keyword evidence="6" id="KW-1185">Reference proteome</keyword>
<protein>
    <submittedName>
        <fullName evidence="5">NAD(P)H-dependent oxidoreductase</fullName>
    </submittedName>
</protein>
<dbReference type="Pfam" id="PF03358">
    <property type="entry name" value="FMN_red"/>
    <property type="match status" value="1"/>
</dbReference>
<sequence>MTERSSGSLSVLGIAGGPEAGGRTSTAIAGILSGAAAAGAATTLVELAFTPHSEVVAAIETADAVVLGSPVYRATYSALLKGLLEGTERGKWGETTAPLQGKAAAIVLTGASAHHFLALGDLRNVLANFFAVQVLSPGLYFDHGGFLDRSTLTEGSAAIAATHGSALVDLAAAVRSSKTLSEITPQV</sequence>
<dbReference type="Proteomes" id="UP001299970">
    <property type="component" value="Unassembled WGS sequence"/>
</dbReference>
<evidence type="ECO:0000259" key="4">
    <source>
        <dbReference type="Pfam" id="PF03358"/>
    </source>
</evidence>
<accession>A0ABS9TJF9</accession>
<comment type="caution">
    <text evidence="5">The sequence shown here is derived from an EMBL/GenBank/DDBJ whole genome shotgun (WGS) entry which is preliminary data.</text>
</comment>
<evidence type="ECO:0000256" key="1">
    <source>
        <dbReference type="ARBA" id="ARBA00022630"/>
    </source>
</evidence>
<dbReference type="InterPro" id="IPR051814">
    <property type="entry name" value="NAD(P)H-dep_FMN_reductase"/>
</dbReference>
<keyword evidence="3" id="KW-0560">Oxidoreductase</keyword>
<gene>
    <name evidence="5" type="ORF">MMF94_23555</name>
</gene>
<dbReference type="RefSeq" id="WP_241039319.1">
    <property type="nucleotide sequence ID" value="NZ_BAAAJF010000022.1"/>
</dbReference>
<reference evidence="5 6" key="1">
    <citation type="submission" date="2022-03" db="EMBL/GenBank/DDBJ databases">
        <title>Pseudonocardia alaer sp. nov., a novel actinomycete isolated from reed forest soil.</title>
        <authorList>
            <person name="Wang L."/>
        </authorList>
    </citation>
    <scope>NUCLEOTIDE SEQUENCE [LARGE SCALE GENOMIC DNA]</scope>
    <source>
        <strain evidence="5 6">Y-16303</strain>
    </source>
</reference>
<proteinExistence type="predicted"/>
<feature type="domain" description="NADPH-dependent FMN reductase-like" evidence="4">
    <location>
        <begin position="10"/>
        <end position="143"/>
    </location>
</feature>
<name>A0ABS9TJF9_9PSEU</name>
<evidence type="ECO:0000313" key="6">
    <source>
        <dbReference type="Proteomes" id="UP001299970"/>
    </source>
</evidence>
<organism evidence="5 6">
    <name type="scientific">Pseudonocardia alaniniphila</name>
    <dbReference type="NCBI Taxonomy" id="75291"/>
    <lineage>
        <taxon>Bacteria</taxon>
        <taxon>Bacillati</taxon>
        <taxon>Actinomycetota</taxon>
        <taxon>Actinomycetes</taxon>
        <taxon>Pseudonocardiales</taxon>
        <taxon>Pseudonocardiaceae</taxon>
        <taxon>Pseudonocardia</taxon>
    </lineage>
</organism>
<dbReference type="SUPFAM" id="SSF52218">
    <property type="entry name" value="Flavoproteins"/>
    <property type="match status" value="1"/>
</dbReference>
<evidence type="ECO:0000256" key="3">
    <source>
        <dbReference type="ARBA" id="ARBA00023002"/>
    </source>
</evidence>
<dbReference type="EMBL" id="JAKXMK010000020">
    <property type="protein sequence ID" value="MCH6168680.1"/>
    <property type="molecule type" value="Genomic_DNA"/>
</dbReference>
<dbReference type="InterPro" id="IPR029039">
    <property type="entry name" value="Flavoprotein-like_sf"/>
</dbReference>
<dbReference type="PANTHER" id="PTHR43408:SF2">
    <property type="entry name" value="FMN REDUCTASE (NADPH)"/>
    <property type="match status" value="1"/>
</dbReference>
<evidence type="ECO:0000313" key="5">
    <source>
        <dbReference type="EMBL" id="MCH6168680.1"/>
    </source>
</evidence>
<keyword evidence="1" id="KW-0285">Flavoprotein</keyword>
<dbReference type="Gene3D" id="3.40.50.360">
    <property type="match status" value="1"/>
</dbReference>
<evidence type="ECO:0000256" key="2">
    <source>
        <dbReference type="ARBA" id="ARBA00022643"/>
    </source>
</evidence>
<dbReference type="PANTHER" id="PTHR43408">
    <property type="entry name" value="FMN REDUCTASE (NADPH)"/>
    <property type="match status" value="1"/>
</dbReference>
<dbReference type="InterPro" id="IPR005025">
    <property type="entry name" value="FMN_Rdtase-like_dom"/>
</dbReference>